<reference evidence="10 11" key="1">
    <citation type="submission" date="2009-11" db="EMBL/GenBank/DDBJ databases">
        <title>Annotation of Allomyces macrogynus ATCC 38327.</title>
        <authorList>
            <consortium name="The Broad Institute Genome Sequencing Platform"/>
            <person name="Russ C."/>
            <person name="Cuomo C."/>
            <person name="Burger G."/>
            <person name="Gray M.W."/>
            <person name="Holland P.W.H."/>
            <person name="King N."/>
            <person name="Lang F.B.F."/>
            <person name="Roger A.J."/>
            <person name="Ruiz-Trillo I."/>
            <person name="Young S.K."/>
            <person name="Zeng Q."/>
            <person name="Gargeya S."/>
            <person name="Fitzgerald M."/>
            <person name="Haas B."/>
            <person name="Abouelleil A."/>
            <person name="Alvarado L."/>
            <person name="Arachchi H.M."/>
            <person name="Berlin A."/>
            <person name="Chapman S.B."/>
            <person name="Gearin G."/>
            <person name="Goldberg J."/>
            <person name="Griggs A."/>
            <person name="Gujja S."/>
            <person name="Hansen M."/>
            <person name="Heiman D."/>
            <person name="Howarth C."/>
            <person name="Larimer J."/>
            <person name="Lui A."/>
            <person name="MacDonald P.J.P."/>
            <person name="McCowen C."/>
            <person name="Montmayeur A."/>
            <person name="Murphy C."/>
            <person name="Neiman D."/>
            <person name="Pearson M."/>
            <person name="Priest M."/>
            <person name="Roberts A."/>
            <person name="Saif S."/>
            <person name="Shea T."/>
            <person name="Sisk P."/>
            <person name="Stolte C."/>
            <person name="Sykes S."/>
            <person name="Wortman J."/>
            <person name="Nusbaum C."/>
            <person name="Birren B."/>
        </authorList>
    </citation>
    <scope>NUCLEOTIDE SEQUENCE [LARGE SCALE GENOMIC DNA]</scope>
    <source>
        <strain evidence="10 11">ATCC 38327</strain>
    </source>
</reference>
<keyword evidence="6" id="KW-0378">Hydrolase</keyword>
<evidence type="ECO:0000256" key="1">
    <source>
        <dbReference type="ARBA" id="ARBA00000707"/>
    </source>
</evidence>
<evidence type="ECO:0000313" key="11">
    <source>
        <dbReference type="Proteomes" id="UP000054350"/>
    </source>
</evidence>
<dbReference type="Pfam" id="PF00443">
    <property type="entry name" value="UCH"/>
    <property type="match status" value="1"/>
</dbReference>
<feature type="region of interest" description="Disordered" evidence="8">
    <location>
        <begin position="269"/>
        <end position="339"/>
    </location>
</feature>
<sequence>MGNTCFFNSVVQSLATLDALRVYLDARTAAILRDEALADSPHAEIPIGVAARHAVTLALRSTLADLRVPRTSRTSMAPMPLMRALNRTKRGLLNMDQQDAQELFQVLISAVADEHEAAGKRLQLIPSLGDALAEDEDEDVADAWSAAHPRSRAAQLASAAVAALNAPIANPCTGILASRLACTVCGYTPPIRHFPFNNLSLALPVPSGWSAASGVSLDQALAMYTAIETIADACCRRCTLRAAAAGLARQLAAAQAHVASAAETVRKLQLQQAAAPGRNPGPTTSTAGGRKPVPATTAGPGKRRTSHKQKQRKPAPRSPSPPRARSPSPPPPATAAVPPADDALHSARRAHRLAAAQATHTDRAAIASRVQTALECITRALQMHDEENTFAWPAEALDAVKAARAETPHTKQMMVARAPRVLALHLNRSTVVGYRVIKNPARVQLVEVLDLGKACTAGDLDTHPLRPLSAGLNAAAAAAGMGVLSRVPRPVARPVARVVYGPMLAPLTRPRAPPSQPGHALPTPPRSMHGGSESPSPVLAPTVPATRRSTAAAAPQVRYLLQAVVVHYGRHDSGHYVAYRRAPATTPGEVSPFWLRVSDESVAVVPRREVLACGTDAAMVFYERVDEEDDEEEGEGVEEEVEDAMEVDSPVQETVPLVSAGSSRGVFGEMVEESE</sequence>
<comment type="catalytic activity">
    <reaction evidence="1">
        <text>Thiol-dependent hydrolysis of ester, thioester, amide, peptide and isopeptide bonds formed by the C-terminal Gly of ubiquitin (a 76-residue protein attached to proteins as an intracellular targeting signal).</text>
        <dbReference type="EC" id="3.4.19.12"/>
    </reaction>
</comment>
<dbReference type="PROSITE" id="PS50235">
    <property type="entry name" value="USP_3"/>
    <property type="match status" value="1"/>
</dbReference>
<gene>
    <name evidence="10" type="ORF">AMAG_07401</name>
</gene>
<accession>A0A0L0SI19</accession>
<dbReference type="InterPro" id="IPR050164">
    <property type="entry name" value="Peptidase_C19"/>
</dbReference>
<dbReference type="PANTHER" id="PTHR24006:SF888">
    <property type="entry name" value="UBIQUITIN CARBOXYL-TERMINAL HYDROLASE 30"/>
    <property type="match status" value="1"/>
</dbReference>
<dbReference type="Proteomes" id="UP000054350">
    <property type="component" value="Unassembled WGS sequence"/>
</dbReference>
<evidence type="ECO:0000256" key="2">
    <source>
        <dbReference type="ARBA" id="ARBA00009085"/>
    </source>
</evidence>
<organism evidence="10 11">
    <name type="scientific">Allomyces macrogynus (strain ATCC 38327)</name>
    <name type="common">Allomyces javanicus var. macrogynus</name>
    <dbReference type="NCBI Taxonomy" id="578462"/>
    <lineage>
        <taxon>Eukaryota</taxon>
        <taxon>Fungi</taxon>
        <taxon>Fungi incertae sedis</taxon>
        <taxon>Blastocladiomycota</taxon>
        <taxon>Blastocladiomycetes</taxon>
        <taxon>Blastocladiales</taxon>
        <taxon>Blastocladiaceae</taxon>
        <taxon>Allomyces</taxon>
    </lineage>
</organism>
<dbReference type="InterPro" id="IPR018200">
    <property type="entry name" value="USP_CS"/>
</dbReference>
<name>A0A0L0SI19_ALLM3</name>
<dbReference type="OrthoDB" id="2020758at2759"/>
<dbReference type="GO" id="GO:0016579">
    <property type="term" value="P:protein deubiquitination"/>
    <property type="evidence" value="ECO:0007669"/>
    <property type="project" value="InterPro"/>
</dbReference>
<feature type="region of interest" description="Disordered" evidence="8">
    <location>
        <begin position="627"/>
        <end position="649"/>
    </location>
</feature>
<dbReference type="GO" id="GO:0005829">
    <property type="term" value="C:cytosol"/>
    <property type="evidence" value="ECO:0007669"/>
    <property type="project" value="TreeGrafter"/>
</dbReference>
<dbReference type="OMA" id="NRDNSCY"/>
<evidence type="ECO:0000256" key="4">
    <source>
        <dbReference type="ARBA" id="ARBA00022670"/>
    </source>
</evidence>
<dbReference type="GO" id="GO:0005634">
    <property type="term" value="C:nucleus"/>
    <property type="evidence" value="ECO:0007669"/>
    <property type="project" value="TreeGrafter"/>
</dbReference>
<dbReference type="Gene3D" id="3.90.70.10">
    <property type="entry name" value="Cysteine proteinases"/>
    <property type="match status" value="2"/>
</dbReference>
<feature type="compositionally biased region" description="Pro residues" evidence="8">
    <location>
        <begin position="316"/>
        <end position="333"/>
    </location>
</feature>
<proteinExistence type="inferred from homology"/>
<evidence type="ECO:0000313" key="10">
    <source>
        <dbReference type="EMBL" id="KNE62156.1"/>
    </source>
</evidence>
<dbReference type="GO" id="GO:0006508">
    <property type="term" value="P:proteolysis"/>
    <property type="evidence" value="ECO:0007669"/>
    <property type="project" value="UniProtKB-KW"/>
</dbReference>
<dbReference type="EMBL" id="GG745339">
    <property type="protein sequence ID" value="KNE62156.1"/>
    <property type="molecule type" value="Genomic_DNA"/>
</dbReference>
<dbReference type="AlphaFoldDB" id="A0A0L0SI19"/>
<keyword evidence="7" id="KW-0788">Thiol protease</keyword>
<keyword evidence="4" id="KW-0645">Protease</keyword>
<dbReference type="PANTHER" id="PTHR24006">
    <property type="entry name" value="UBIQUITIN CARBOXYL-TERMINAL HYDROLASE"/>
    <property type="match status" value="1"/>
</dbReference>
<dbReference type="InterPro" id="IPR001394">
    <property type="entry name" value="Peptidase_C19_UCH"/>
</dbReference>
<feature type="compositionally biased region" description="Acidic residues" evidence="8">
    <location>
        <begin position="627"/>
        <end position="646"/>
    </location>
</feature>
<comment type="similarity">
    <text evidence="2">Belongs to the peptidase C19 family.</text>
</comment>
<dbReference type="PROSITE" id="PS00973">
    <property type="entry name" value="USP_2"/>
    <property type="match status" value="1"/>
</dbReference>
<dbReference type="SUPFAM" id="SSF54001">
    <property type="entry name" value="Cysteine proteinases"/>
    <property type="match status" value="1"/>
</dbReference>
<evidence type="ECO:0000259" key="9">
    <source>
        <dbReference type="PROSITE" id="PS50235"/>
    </source>
</evidence>
<dbReference type="eggNOG" id="KOG1867">
    <property type="taxonomic scope" value="Eukaryota"/>
</dbReference>
<evidence type="ECO:0000256" key="7">
    <source>
        <dbReference type="ARBA" id="ARBA00022807"/>
    </source>
</evidence>
<reference evidence="11" key="2">
    <citation type="submission" date="2009-11" db="EMBL/GenBank/DDBJ databases">
        <title>The Genome Sequence of Allomyces macrogynus strain ATCC 38327.</title>
        <authorList>
            <consortium name="The Broad Institute Genome Sequencing Platform"/>
            <person name="Russ C."/>
            <person name="Cuomo C."/>
            <person name="Shea T."/>
            <person name="Young S.K."/>
            <person name="Zeng Q."/>
            <person name="Koehrsen M."/>
            <person name="Haas B."/>
            <person name="Borodovsky M."/>
            <person name="Guigo R."/>
            <person name="Alvarado L."/>
            <person name="Berlin A."/>
            <person name="Borenstein D."/>
            <person name="Chen Z."/>
            <person name="Engels R."/>
            <person name="Freedman E."/>
            <person name="Gellesch M."/>
            <person name="Goldberg J."/>
            <person name="Griggs A."/>
            <person name="Gujja S."/>
            <person name="Heiman D."/>
            <person name="Hepburn T."/>
            <person name="Howarth C."/>
            <person name="Jen D."/>
            <person name="Larson L."/>
            <person name="Lewis B."/>
            <person name="Mehta T."/>
            <person name="Park D."/>
            <person name="Pearson M."/>
            <person name="Roberts A."/>
            <person name="Saif S."/>
            <person name="Shenoy N."/>
            <person name="Sisk P."/>
            <person name="Stolte C."/>
            <person name="Sykes S."/>
            <person name="Walk T."/>
            <person name="White J."/>
            <person name="Yandava C."/>
            <person name="Burger G."/>
            <person name="Gray M.W."/>
            <person name="Holland P.W.H."/>
            <person name="King N."/>
            <person name="Lang F.B.F."/>
            <person name="Roger A.J."/>
            <person name="Ruiz-Trillo I."/>
            <person name="Lander E."/>
            <person name="Nusbaum C."/>
        </authorList>
    </citation>
    <scope>NUCLEOTIDE SEQUENCE [LARGE SCALE GENOMIC DNA]</scope>
    <source>
        <strain evidence="11">ATCC 38327</strain>
    </source>
</reference>
<dbReference type="InterPro" id="IPR038765">
    <property type="entry name" value="Papain-like_cys_pep_sf"/>
</dbReference>
<dbReference type="VEuPathDB" id="FungiDB:AMAG_07401"/>
<dbReference type="STRING" id="578462.A0A0L0SI19"/>
<keyword evidence="11" id="KW-1185">Reference proteome</keyword>
<evidence type="ECO:0000256" key="6">
    <source>
        <dbReference type="ARBA" id="ARBA00022801"/>
    </source>
</evidence>
<evidence type="ECO:0000256" key="3">
    <source>
        <dbReference type="ARBA" id="ARBA00012759"/>
    </source>
</evidence>
<evidence type="ECO:0000256" key="5">
    <source>
        <dbReference type="ARBA" id="ARBA00022786"/>
    </source>
</evidence>
<dbReference type="InterPro" id="IPR028889">
    <property type="entry name" value="USP"/>
</dbReference>
<dbReference type="GO" id="GO:0004843">
    <property type="term" value="F:cysteine-type deubiquitinase activity"/>
    <property type="evidence" value="ECO:0007669"/>
    <property type="project" value="UniProtKB-EC"/>
</dbReference>
<feature type="compositionally biased region" description="Basic residues" evidence="8">
    <location>
        <begin position="301"/>
        <end position="315"/>
    </location>
</feature>
<feature type="domain" description="USP" evidence="9">
    <location>
        <begin position="1"/>
        <end position="625"/>
    </location>
</feature>
<evidence type="ECO:0000256" key="8">
    <source>
        <dbReference type="SAM" id="MobiDB-lite"/>
    </source>
</evidence>
<protein>
    <recommendedName>
        <fullName evidence="3">ubiquitinyl hydrolase 1</fullName>
        <ecNumber evidence="3">3.4.19.12</ecNumber>
    </recommendedName>
</protein>
<keyword evidence="5" id="KW-0833">Ubl conjugation pathway</keyword>
<dbReference type="EC" id="3.4.19.12" evidence="3"/>
<feature type="region of interest" description="Disordered" evidence="8">
    <location>
        <begin position="506"/>
        <end position="542"/>
    </location>
</feature>